<feature type="compositionally biased region" description="Basic and acidic residues" evidence="1">
    <location>
        <begin position="90"/>
        <end position="102"/>
    </location>
</feature>
<protein>
    <submittedName>
        <fullName evidence="2">Uncharacterized protein</fullName>
    </submittedName>
</protein>
<evidence type="ECO:0000256" key="1">
    <source>
        <dbReference type="SAM" id="MobiDB-lite"/>
    </source>
</evidence>
<keyword evidence="3" id="KW-1185">Reference proteome</keyword>
<feature type="compositionally biased region" description="Polar residues" evidence="1">
    <location>
        <begin position="568"/>
        <end position="585"/>
    </location>
</feature>
<dbReference type="GeneID" id="54572774"/>
<dbReference type="AlphaFoldDB" id="A0A6A6HZX9"/>
<reference evidence="2" key="1">
    <citation type="journal article" date="2020" name="Stud. Mycol.">
        <title>101 Dothideomycetes genomes: a test case for predicting lifestyles and emergence of pathogens.</title>
        <authorList>
            <person name="Haridas S."/>
            <person name="Albert R."/>
            <person name="Binder M."/>
            <person name="Bloem J."/>
            <person name="Labutti K."/>
            <person name="Salamov A."/>
            <person name="Andreopoulos B."/>
            <person name="Baker S."/>
            <person name="Barry K."/>
            <person name="Bills G."/>
            <person name="Bluhm B."/>
            <person name="Cannon C."/>
            <person name="Castanera R."/>
            <person name="Culley D."/>
            <person name="Daum C."/>
            <person name="Ezra D."/>
            <person name="Gonzalez J."/>
            <person name="Henrissat B."/>
            <person name="Kuo A."/>
            <person name="Liang C."/>
            <person name="Lipzen A."/>
            <person name="Lutzoni F."/>
            <person name="Magnuson J."/>
            <person name="Mondo S."/>
            <person name="Nolan M."/>
            <person name="Ohm R."/>
            <person name="Pangilinan J."/>
            <person name="Park H.-J."/>
            <person name="Ramirez L."/>
            <person name="Alfaro M."/>
            <person name="Sun H."/>
            <person name="Tritt A."/>
            <person name="Yoshinaga Y."/>
            <person name="Zwiers L.-H."/>
            <person name="Turgeon B."/>
            <person name="Goodwin S."/>
            <person name="Spatafora J."/>
            <person name="Crous P."/>
            <person name="Grigoriev I."/>
        </authorList>
    </citation>
    <scope>NUCLEOTIDE SEQUENCE</scope>
    <source>
        <strain evidence="2">CBS 122368</strain>
    </source>
</reference>
<dbReference type="RefSeq" id="XP_033678312.1">
    <property type="nucleotide sequence ID" value="XM_033819444.1"/>
</dbReference>
<feature type="region of interest" description="Disordered" evidence="1">
    <location>
        <begin position="568"/>
        <end position="611"/>
    </location>
</feature>
<gene>
    <name evidence="2" type="ORF">BU26DRAFT_115683</name>
</gene>
<feature type="compositionally biased region" description="Pro residues" evidence="1">
    <location>
        <begin position="1002"/>
        <end position="1019"/>
    </location>
</feature>
<sequence length="1128" mass="123389">MPPKRKNKATKAPATTPPKASPAAIRASSIVKRRNSLQGAKTSRLAPSEPLHMTTRRAAKTASNHNSPAAPSLSDSSSRRSSLNDFAQYEDARSEIEDERPAKRARLSTDTGSRRASTDSLADHIAVNGAQTPDSQPKPASRTSSDDSKSSSKKRRASDESIQSSKAVSARTNGVLTRTQGDISEQQPRRKKRKTTQAAEEAADQPPELTDGSTTPNSPERIAAVEGSQNLHHVLPTNGDAPAKTGRRLPGRRRAPHPDINVETDLRRQLNLKMSYRSLAKVQKSLLEELSNRTTNSLENDPDYYKKCPEYEPLMAALDEHKERRLSQVKAQRSEKLEQLERVRVATEHIERQKYLQRFRDLQDDLLLQCFYRLKQIEREAKGEDGAATEDEENIIPATRIDFPAHGQDDRLVSKFASRSRAYVETERLVDEEIVRKQFDEQRKAFVAQNEEADDSIEDIPGGFANFVGPDRAEAIAHRNIMNLADAATKAEIVTAIPNEQADALFVLASLSAERPRGEPLEEKNYPPPQAMPLAQVSSPVPQDGLDRQTSPAPPFSIASTTMSLETAQNTPVKAPQGQTVSIQITPRPDANGLQPANEVEAPKSETPARVSTHRIMDLLNDSDVPVPRSRESHPPAHEQPPGTTPSRRENTSHAQTPSRGGLPGLDAIISRQEPAADQSGSSAKEGSLPPLSGVPPSSPSANRFWLGRAPSAQSHQYEESLRRRDPFKRIREMLDNKARAMGKPLPSERPDNPENIHKAATERENSLDKMREMVDNRAERPDNPANIRNAAAPVANERQQGQMGAPLLSRPFSPSGTREKQESAGKDAQNPSTGGYVASPSMAPISYHQSPSMVPAYAHPPRHGSQDQGAPYWERDRRLSGSQVSQPPAPSHYAGSPQPYQTDPTKPAPTPPTHQSPYPPPSGPQLPPFSQSLPPKPPGPPPSGPINFRFAHYDPAPPPRSAYPPASYPPASHPSPHGGPPPPPHYGQAYSGPPSYQGGYVPPPGSFQAPPPPPPNMQYPPLKIHQYGGQPILPANMAPLPHSQPPPMTYMGQGPPPPAYSPPQQNPMPQRNQSYEQPPPSAPRDSPAERSSDSQSRQRRQYRSYHAPGTQFRSYQGPDSGGRRRGG</sequence>
<feature type="region of interest" description="Disordered" evidence="1">
    <location>
        <begin position="1"/>
        <end position="260"/>
    </location>
</feature>
<feature type="compositionally biased region" description="Low complexity" evidence="1">
    <location>
        <begin position="66"/>
        <end position="85"/>
    </location>
</feature>
<feature type="compositionally biased region" description="Pro residues" evidence="1">
    <location>
        <begin position="1043"/>
        <end position="1067"/>
    </location>
</feature>
<name>A0A6A6HZX9_9PLEO</name>
<proteinExistence type="predicted"/>
<feature type="compositionally biased region" description="Pro residues" evidence="1">
    <location>
        <begin position="935"/>
        <end position="945"/>
    </location>
</feature>
<feature type="compositionally biased region" description="Basic residues" evidence="1">
    <location>
        <begin position="245"/>
        <end position="255"/>
    </location>
</feature>
<accession>A0A6A6HZX9</accession>
<dbReference type="EMBL" id="ML987205">
    <property type="protein sequence ID" value="KAF2243308.1"/>
    <property type="molecule type" value="Genomic_DNA"/>
</dbReference>
<organism evidence="2 3">
    <name type="scientific">Trematosphaeria pertusa</name>
    <dbReference type="NCBI Taxonomy" id="390896"/>
    <lineage>
        <taxon>Eukaryota</taxon>
        <taxon>Fungi</taxon>
        <taxon>Dikarya</taxon>
        <taxon>Ascomycota</taxon>
        <taxon>Pezizomycotina</taxon>
        <taxon>Dothideomycetes</taxon>
        <taxon>Pleosporomycetidae</taxon>
        <taxon>Pleosporales</taxon>
        <taxon>Massarineae</taxon>
        <taxon>Trematosphaeriaceae</taxon>
        <taxon>Trematosphaeria</taxon>
    </lineage>
</organism>
<feature type="region of interest" description="Disordered" evidence="1">
    <location>
        <begin position="738"/>
        <end position="1128"/>
    </location>
</feature>
<dbReference type="Proteomes" id="UP000800094">
    <property type="component" value="Unassembled WGS sequence"/>
</dbReference>
<dbReference type="OrthoDB" id="4188028at2759"/>
<dbReference type="PRINTS" id="PR01217">
    <property type="entry name" value="PRICHEXTENSN"/>
</dbReference>
<feature type="region of interest" description="Disordered" evidence="1">
    <location>
        <begin position="623"/>
        <end position="725"/>
    </location>
</feature>
<feature type="compositionally biased region" description="Basic and acidic residues" evidence="1">
    <location>
        <begin position="747"/>
        <end position="783"/>
    </location>
</feature>
<evidence type="ECO:0000313" key="3">
    <source>
        <dbReference type="Proteomes" id="UP000800094"/>
    </source>
</evidence>
<evidence type="ECO:0000313" key="2">
    <source>
        <dbReference type="EMBL" id="KAF2243308.1"/>
    </source>
</evidence>
<feature type="compositionally biased region" description="Pro residues" evidence="1">
    <location>
        <begin position="907"/>
        <end position="928"/>
    </location>
</feature>
<feature type="region of interest" description="Disordered" evidence="1">
    <location>
        <begin position="517"/>
        <end position="556"/>
    </location>
</feature>
<feature type="compositionally biased region" description="Polar residues" evidence="1">
    <location>
        <begin position="162"/>
        <end position="186"/>
    </location>
</feature>
<feature type="compositionally biased region" description="Pro residues" evidence="1">
    <location>
        <begin position="956"/>
        <end position="986"/>
    </location>
</feature>